<dbReference type="AlphaFoldDB" id="A0AAI9YAU8"/>
<reference evidence="2" key="1">
    <citation type="submission" date="2016-11" db="EMBL/GenBank/DDBJ databases">
        <title>The genome sequence of Colletotrichum cuscutae.</title>
        <authorList>
            <person name="Baroncelli R."/>
        </authorList>
    </citation>
    <scope>NUCLEOTIDE SEQUENCE</scope>
    <source>
        <strain evidence="2">IMI 304802</strain>
    </source>
</reference>
<evidence type="ECO:0000313" key="2">
    <source>
        <dbReference type="EMBL" id="KAK1493634.1"/>
    </source>
</evidence>
<accession>A0AAI9YAU8</accession>
<evidence type="ECO:0000256" key="1">
    <source>
        <dbReference type="SAM" id="MobiDB-lite"/>
    </source>
</evidence>
<dbReference type="Proteomes" id="UP001239213">
    <property type="component" value="Unassembled WGS sequence"/>
</dbReference>
<feature type="non-terminal residue" evidence="2">
    <location>
        <position position="1"/>
    </location>
</feature>
<feature type="region of interest" description="Disordered" evidence="1">
    <location>
        <begin position="56"/>
        <end position="79"/>
    </location>
</feature>
<protein>
    <submittedName>
        <fullName evidence="2">Uncharacterized protein</fullName>
    </submittedName>
</protein>
<proteinExistence type="predicted"/>
<dbReference type="EMBL" id="MPDP01000024">
    <property type="protein sequence ID" value="KAK1493634.1"/>
    <property type="molecule type" value="Genomic_DNA"/>
</dbReference>
<keyword evidence="3" id="KW-1185">Reference proteome</keyword>
<evidence type="ECO:0000313" key="3">
    <source>
        <dbReference type="Proteomes" id="UP001239213"/>
    </source>
</evidence>
<organism evidence="2 3">
    <name type="scientific">Colletotrichum cuscutae</name>
    <dbReference type="NCBI Taxonomy" id="1209917"/>
    <lineage>
        <taxon>Eukaryota</taxon>
        <taxon>Fungi</taxon>
        <taxon>Dikarya</taxon>
        <taxon>Ascomycota</taxon>
        <taxon>Pezizomycotina</taxon>
        <taxon>Sordariomycetes</taxon>
        <taxon>Hypocreomycetidae</taxon>
        <taxon>Glomerellales</taxon>
        <taxon>Glomerellaceae</taxon>
        <taxon>Colletotrichum</taxon>
        <taxon>Colletotrichum acutatum species complex</taxon>
    </lineage>
</organism>
<feature type="compositionally biased region" description="Polar residues" evidence="1">
    <location>
        <begin position="56"/>
        <end position="66"/>
    </location>
</feature>
<comment type="caution">
    <text evidence="2">The sequence shown here is derived from an EMBL/GenBank/DDBJ whole genome shotgun (WGS) entry which is preliminary data.</text>
</comment>
<gene>
    <name evidence="2" type="ORF">CCUS01_02935</name>
</gene>
<sequence length="145" mass="15832">KKREQEQKLRDRPSTPTTRIFLRATSGPAPQIHHPVPTKARVCDIAPRCTAQLEQTTLGSQISRQGEGNEGEPHGKRGPLVVSHTCADFLTFRVRSTNDYLAHRISRHLSSHPGQSHLIPSRWPASATASVSTAVLSCTLAAAQL</sequence>
<name>A0AAI9YAU8_9PEZI</name>